<dbReference type="GO" id="GO:0016020">
    <property type="term" value="C:membrane"/>
    <property type="evidence" value="ECO:0007669"/>
    <property type="project" value="UniProtKB-SubCell"/>
</dbReference>
<comment type="caution">
    <text evidence="6">The sequence shown here is derived from an EMBL/GenBank/DDBJ whole genome shotgun (WGS) entry which is preliminary data.</text>
</comment>
<dbReference type="OrthoDB" id="408954at2759"/>
<dbReference type="OMA" id="QYAHPIE"/>
<evidence type="ECO:0000313" key="6">
    <source>
        <dbReference type="EMBL" id="PTD03062.1"/>
    </source>
</evidence>
<organism evidence="6 7">
    <name type="scientific">Fusarium culmorum</name>
    <dbReference type="NCBI Taxonomy" id="5516"/>
    <lineage>
        <taxon>Eukaryota</taxon>
        <taxon>Fungi</taxon>
        <taxon>Dikarya</taxon>
        <taxon>Ascomycota</taxon>
        <taxon>Pezizomycotina</taxon>
        <taxon>Sordariomycetes</taxon>
        <taxon>Hypocreomycetidae</taxon>
        <taxon>Hypocreales</taxon>
        <taxon>Nectriaceae</taxon>
        <taxon>Fusarium</taxon>
    </lineage>
</organism>
<proteinExistence type="predicted"/>
<comment type="subcellular location">
    <subcellularLocation>
        <location evidence="1">Membrane</location>
    </subcellularLocation>
</comment>
<dbReference type="InterPro" id="IPR050307">
    <property type="entry name" value="Sterol_Desaturase_Related"/>
</dbReference>
<dbReference type="Pfam" id="PF04116">
    <property type="entry name" value="FA_hydroxylase"/>
    <property type="match status" value="1"/>
</dbReference>
<sequence length="248" mass="28123">MSGLWAQAVTQYDPFTVEVIGSLAIQVLFWWIPSAGFVLLDRLAPSFAAKHKIQPAPKQPTSCEIFDAVVISLRNQFIIMGLQVTPAVLSTSTRSSAFQITPSLPSAKDFIFHFSICLIAREILFYYSHRLLHLPYLYRRIHKIHHKFTAPVSFASQYAHPVEHIVANTIPIVLPPILLQTHILTMWAFVSWQLVETATVHSGYDFFGGAAYRHDRHHERFNVNFGGMLWLDRLHGTDETEGLVKKGS</sequence>
<dbReference type="AlphaFoldDB" id="A0A2T4GHN9"/>
<feature type="domain" description="Fatty acid hydroxylase" evidence="5">
    <location>
        <begin position="116"/>
        <end position="237"/>
    </location>
</feature>
<protein>
    <submittedName>
        <fullName evidence="6">Fatty acid hydroxylase domain-containing protein 2</fullName>
    </submittedName>
</protein>
<dbReference type="EMBL" id="PVEM01000016">
    <property type="protein sequence ID" value="PTD03062.1"/>
    <property type="molecule type" value="Genomic_DNA"/>
</dbReference>
<dbReference type="GO" id="GO:0008610">
    <property type="term" value="P:lipid biosynthetic process"/>
    <property type="evidence" value="ECO:0007669"/>
    <property type="project" value="InterPro"/>
</dbReference>
<reference evidence="6 7" key="1">
    <citation type="submission" date="2018-02" db="EMBL/GenBank/DDBJ databases">
        <title>Fusarium culmorum secondary metabolites in fungal-bacterial-plant interactions.</title>
        <authorList>
            <person name="Schmidt R."/>
        </authorList>
    </citation>
    <scope>NUCLEOTIDE SEQUENCE [LARGE SCALE GENOMIC DNA]</scope>
    <source>
        <strain evidence="6 7">PV</strain>
    </source>
</reference>
<dbReference type="PANTHER" id="PTHR11863">
    <property type="entry name" value="STEROL DESATURASE"/>
    <property type="match status" value="1"/>
</dbReference>
<name>A0A2T4GHN9_FUSCU</name>
<dbReference type="Proteomes" id="UP000241587">
    <property type="component" value="Unassembled WGS sequence"/>
</dbReference>
<evidence type="ECO:0000256" key="2">
    <source>
        <dbReference type="ARBA" id="ARBA00022692"/>
    </source>
</evidence>
<keyword evidence="3" id="KW-1133">Transmembrane helix</keyword>
<evidence type="ECO:0000313" key="7">
    <source>
        <dbReference type="Proteomes" id="UP000241587"/>
    </source>
</evidence>
<accession>A0A2T4GHN9</accession>
<gene>
    <name evidence="6" type="ORF">FCULG_00009020</name>
</gene>
<dbReference type="InterPro" id="IPR006694">
    <property type="entry name" value="Fatty_acid_hydroxylase"/>
</dbReference>
<evidence type="ECO:0000256" key="3">
    <source>
        <dbReference type="ARBA" id="ARBA00022989"/>
    </source>
</evidence>
<evidence type="ECO:0000259" key="5">
    <source>
        <dbReference type="Pfam" id="PF04116"/>
    </source>
</evidence>
<keyword evidence="2" id="KW-0812">Transmembrane</keyword>
<dbReference type="GO" id="GO:0005506">
    <property type="term" value="F:iron ion binding"/>
    <property type="evidence" value="ECO:0007669"/>
    <property type="project" value="InterPro"/>
</dbReference>
<evidence type="ECO:0000256" key="4">
    <source>
        <dbReference type="ARBA" id="ARBA00023136"/>
    </source>
</evidence>
<keyword evidence="4" id="KW-0472">Membrane</keyword>
<dbReference type="GO" id="GO:0016491">
    <property type="term" value="F:oxidoreductase activity"/>
    <property type="evidence" value="ECO:0007669"/>
    <property type="project" value="InterPro"/>
</dbReference>
<keyword evidence="7" id="KW-1185">Reference proteome</keyword>
<evidence type="ECO:0000256" key="1">
    <source>
        <dbReference type="ARBA" id="ARBA00004370"/>
    </source>
</evidence>